<feature type="domain" description="ATP-grasp" evidence="5">
    <location>
        <begin position="117"/>
        <end position="318"/>
    </location>
</feature>
<evidence type="ECO:0000256" key="4">
    <source>
        <dbReference type="PROSITE-ProRule" id="PRU00409"/>
    </source>
</evidence>
<comment type="caution">
    <text evidence="6">The sequence shown here is derived from an EMBL/GenBank/DDBJ whole genome shotgun (WGS) entry which is preliminary data.</text>
</comment>
<accession>A0ABS4TPP8</accession>
<dbReference type="Pfam" id="PF13535">
    <property type="entry name" value="ATP-grasp_4"/>
    <property type="match status" value="1"/>
</dbReference>
<proteinExistence type="predicted"/>
<dbReference type="Gene3D" id="3.30.470.20">
    <property type="entry name" value="ATP-grasp fold, B domain"/>
    <property type="match status" value="1"/>
</dbReference>
<dbReference type="Pfam" id="PF18603">
    <property type="entry name" value="LAL_C2"/>
    <property type="match status" value="1"/>
</dbReference>
<protein>
    <submittedName>
        <fullName evidence="6">Biotin carboxylase</fullName>
    </submittedName>
</protein>
<dbReference type="Proteomes" id="UP001519332">
    <property type="component" value="Unassembled WGS sequence"/>
</dbReference>
<dbReference type="InterPro" id="IPR052032">
    <property type="entry name" value="ATP-dep_AA_Ligase"/>
</dbReference>
<name>A0ABS4TPP8_9PSEU</name>
<organism evidence="6 7">
    <name type="scientific">Kibdelosporangium banguiense</name>
    <dbReference type="NCBI Taxonomy" id="1365924"/>
    <lineage>
        <taxon>Bacteria</taxon>
        <taxon>Bacillati</taxon>
        <taxon>Actinomycetota</taxon>
        <taxon>Actinomycetes</taxon>
        <taxon>Pseudonocardiales</taxon>
        <taxon>Pseudonocardiaceae</taxon>
        <taxon>Kibdelosporangium</taxon>
    </lineage>
</organism>
<dbReference type="PANTHER" id="PTHR43585">
    <property type="entry name" value="FUMIPYRROLE BIOSYNTHESIS PROTEIN C"/>
    <property type="match status" value="1"/>
</dbReference>
<keyword evidence="1" id="KW-0436">Ligase</keyword>
<dbReference type="InterPro" id="IPR013815">
    <property type="entry name" value="ATP_grasp_subdomain_1"/>
</dbReference>
<dbReference type="Gene3D" id="3.40.50.20">
    <property type="match status" value="1"/>
</dbReference>
<dbReference type="PROSITE" id="PS50975">
    <property type="entry name" value="ATP_GRASP"/>
    <property type="match status" value="1"/>
</dbReference>
<evidence type="ECO:0000256" key="3">
    <source>
        <dbReference type="ARBA" id="ARBA00022840"/>
    </source>
</evidence>
<dbReference type="Gene3D" id="3.30.1490.20">
    <property type="entry name" value="ATP-grasp fold, A domain"/>
    <property type="match status" value="1"/>
</dbReference>
<gene>
    <name evidence="6" type="ORF">JOF56_006761</name>
</gene>
<dbReference type="EMBL" id="JAGINW010000001">
    <property type="protein sequence ID" value="MBP2326376.1"/>
    <property type="molecule type" value="Genomic_DNA"/>
</dbReference>
<sequence>MTRPLLIVGYVGAALGSPALFQPGQPVIFVEEPDVVRKREARAKIDAKPGCDLIEWEFHLPGKADEFFHTHRDLDPAAIIPLTEYATPFAARLAERWGLPGAGYGAAMILRDKQLLRQVTRAAGIANPESVQVRSPADVVAFMLAHPGPIVLKPANRQASVGTQVIRGLDEVEQAWANCVAQDEGVFVPDRAMELRMLAEQFVDGHEYSVEMLVRQGEPLFFNVTGKQLFPGSRPVELAHIVPADIPGELTELLGEQTRRVIDAAGFRDGIVHCEWIVADGVPYVVECAGRFAGDGIIELIQRAYPVELELSYYLVLQGLPPKDLPCEAKGGAAVRFLSIPQGVVEDVRGVEEAANSEGVFMCDVSIAKGDNFQGLRSSWDRVGDLMVTGDSPADALRLAEAAVARIQVDVVPAELAATTS</sequence>
<evidence type="ECO:0000313" key="7">
    <source>
        <dbReference type="Proteomes" id="UP001519332"/>
    </source>
</evidence>
<dbReference type="SUPFAM" id="SSF56059">
    <property type="entry name" value="Glutathione synthetase ATP-binding domain-like"/>
    <property type="match status" value="1"/>
</dbReference>
<evidence type="ECO:0000256" key="1">
    <source>
        <dbReference type="ARBA" id="ARBA00022598"/>
    </source>
</evidence>
<dbReference type="PANTHER" id="PTHR43585:SF2">
    <property type="entry name" value="ATP-GRASP ENZYME FSQD"/>
    <property type="match status" value="1"/>
</dbReference>
<dbReference type="InterPro" id="IPR040570">
    <property type="entry name" value="LAL_C2"/>
</dbReference>
<keyword evidence="3 4" id="KW-0067">ATP-binding</keyword>
<evidence type="ECO:0000259" key="5">
    <source>
        <dbReference type="PROSITE" id="PS50975"/>
    </source>
</evidence>
<evidence type="ECO:0000313" key="6">
    <source>
        <dbReference type="EMBL" id="MBP2326376.1"/>
    </source>
</evidence>
<evidence type="ECO:0000256" key="2">
    <source>
        <dbReference type="ARBA" id="ARBA00022741"/>
    </source>
</evidence>
<keyword evidence="2 4" id="KW-0547">Nucleotide-binding</keyword>
<dbReference type="RefSeq" id="WP_209643448.1">
    <property type="nucleotide sequence ID" value="NZ_JAGINW010000001.1"/>
</dbReference>
<dbReference type="InterPro" id="IPR011761">
    <property type="entry name" value="ATP-grasp"/>
</dbReference>
<reference evidence="6 7" key="1">
    <citation type="submission" date="2021-03" db="EMBL/GenBank/DDBJ databases">
        <title>Sequencing the genomes of 1000 actinobacteria strains.</title>
        <authorList>
            <person name="Klenk H.-P."/>
        </authorList>
    </citation>
    <scope>NUCLEOTIDE SEQUENCE [LARGE SCALE GENOMIC DNA]</scope>
    <source>
        <strain evidence="6 7">DSM 46670</strain>
    </source>
</reference>
<keyword evidence="7" id="KW-1185">Reference proteome</keyword>